<name>A0A1H8A5K7_9BACT</name>
<dbReference type="GO" id="GO:0003677">
    <property type="term" value="F:DNA binding"/>
    <property type="evidence" value="ECO:0007669"/>
    <property type="project" value="InterPro"/>
</dbReference>
<dbReference type="RefSeq" id="WP_093884503.1">
    <property type="nucleotide sequence ID" value="NZ_FOBS01000031.1"/>
</dbReference>
<sequence length="148" mass="17380">MPRIARIIAPHYPHHITQRGNNRVDVFLDDEDKAKYLSLLKDYCQRLAVDVWAYCLMTNHVHILVVPASDVSLSRCIGRTNLLYTQHVNRKYKRSGRLWQNRFFSTIVDTESYLWAVARYIEQNPVKSALVTRPEDYLWSSCRANIRG</sequence>
<dbReference type="AlphaFoldDB" id="A0A1H8A5K7"/>
<dbReference type="STRING" id="43775.SAMN04489760_1311"/>
<dbReference type="Proteomes" id="UP000198744">
    <property type="component" value="Unassembled WGS sequence"/>
</dbReference>
<dbReference type="EMBL" id="FOBS01000031">
    <property type="protein sequence ID" value="SEM65766.1"/>
    <property type="molecule type" value="Genomic_DNA"/>
</dbReference>
<organism evidence="2 3">
    <name type="scientific">Syntrophus gentianae</name>
    <dbReference type="NCBI Taxonomy" id="43775"/>
    <lineage>
        <taxon>Bacteria</taxon>
        <taxon>Pseudomonadati</taxon>
        <taxon>Thermodesulfobacteriota</taxon>
        <taxon>Syntrophia</taxon>
        <taxon>Syntrophales</taxon>
        <taxon>Syntrophaceae</taxon>
        <taxon>Syntrophus</taxon>
    </lineage>
</organism>
<dbReference type="OrthoDB" id="9800147at2"/>
<dbReference type="NCBIfam" id="NF047646">
    <property type="entry name" value="REP_Tyr_transpos"/>
    <property type="match status" value="1"/>
</dbReference>
<dbReference type="SUPFAM" id="SSF143422">
    <property type="entry name" value="Transposase IS200-like"/>
    <property type="match status" value="1"/>
</dbReference>
<feature type="non-terminal residue" evidence="2">
    <location>
        <position position="148"/>
    </location>
</feature>
<dbReference type="InterPro" id="IPR002686">
    <property type="entry name" value="Transposase_17"/>
</dbReference>
<evidence type="ECO:0000259" key="1">
    <source>
        <dbReference type="SMART" id="SM01321"/>
    </source>
</evidence>
<evidence type="ECO:0000313" key="2">
    <source>
        <dbReference type="EMBL" id="SEM65766.1"/>
    </source>
</evidence>
<evidence type="ECO:0000313" key="3">
    <source>
        <dbReference type="Proteomes" id="UP000198744"/>
    </source>
</evidence>
<gene>
    <name evidence="2" type="ORF">SAMN04489760_1311</name>
</gene>
<proteinExistence type="predicted"/>
<protein>
    <submittedName>
        <fullName evidence="2">Putative transposase</fullName>
    </submittedName>
</protein>
<accession>A0A1H8A5K7</accession>
<dbReference type="SMART" id="SM01321">
    <property type="entry name" value="Y1_Tnp"/>
    <property type="match status" value="1"/>
</dbReference>
<dbReference type="PANTHER" id="PTHR34322">
    <property type="entry name" value="TRANSPOSASE, Y1_TNP DOMAIN-CONTAINING"/>
    <property type="match status" value="1"/>
</dbReference>
<dbReference type="Pfam" id="PF01797">
    <property type="entry name" value="Y1_Tnp"/>
    <property type="match status" value="1"/>
</dbReference>
<dbReference type="InterPro" id="IPR036515">
    <property type="entry name" value="Transposase_17_sf"/>
</dbReference>
<reference evidence="2 3" key="1">
    <citation type="submission" date="2016-10" db="EMBL/GenBank/DDBJ databases">
        <authorList>
            <person name="de Groot N.N."/>
        </authorList>
    </citation>
    <scope>NUCLEOTIDE SEQUENCE [LARGE SCALE GENOMIC DNA]</scope>
    <source>
        <strain evidence="2 3">DSM 8423</strain>
    </source>
</reference>
<dbReference type="GO" id="GO:0006313">
    <property type="term" value="P:DNA transposition"/>
    <property type="evidence" value="ECO:0007669"/>
    <property type="project" value="InterPro"/>
</dbReference>
<dbReference type="PANTHER" id="PTHR34322:SF2">
    <property type="entry name" value="TRANSPOSASE IS200-LIKE DOMAIN-CONTAINING PROTEIN"/>
    <property type="match status" value="1"/>
</dbReference>
<dbReference type="GO" id="GO:0004803">
    <property type="term" value="F:transposase activity"/>
    <property type="evidence" value="ECO:0007669"/>
    <property type="project" value="InterPro"/>
</dbReference>
<dbReference type="Gene3D" id="3.30.70.1290">
    <property type="entry name" value="Transposase IS200-like"/>
    <property type="match status" value="1"/>
</dbReference>
<feature type="domain" description="Transposase IS200-like" evidence="1">
    <location>
        <begin position="9"/>
        <end position="124"/>
    </location>
</feature>
<keyword evidence="3" id="KW-1185">Reference proteome</keyword>